<dbReference type="Proteomes" id="UP000078148">
    <property type="component" value="Chromosome"/>
</dbReference>
<evidence type="ECO:0000256" key="2">
    <source>
        <dbReference type="ARBA" id="ARBA00022801"/>
    </source>
</evidence>
<evidence type="ECO:0000313" key="4">
    <source>
        <dbReference type="EMBL" id="ANF95822.1"/>
    </source>
</evidence>
<dbReference type="PANTHER" id="PTHR43695:SF1">
    <property type="entry name" value="RHAMNOGALACTURONAN ACETYLESTERASE"/>
    <property type="match status" value="1"/>
</dbReference>
<evidence type="ECO:0000256" key="3">
    <source>
        <dbReference type="SAM" id="Phobius"/>
    </source>
</evidence>
<keyword evidence="3" id="KW-0812">Transmembrane</keyword>
<dbReference type="STRING" id="1616788.AR543_07260"/>
<dbReference type="InterPro" id="IPR036514">
    <property type="entry name" value="SGNH_hydro_sf"/>
</dbReference>
<dbReference type="InterPro" id="IPR037459">
    <property type="entry name" value="RhgT-like"/>
</dbReference>
<dbReference type="AlphaFoldDB" id="A0A172ZEM5"/>
<name>A0A172ZEM5_9BACL</name>
<proteinExistence type="inferred from homology"/>
<dbReference type="OrthoDB" id="9807041at2"/>
<comment type="similarity">
    <text evidence="1">Belongs to the 'GDSL' lipolytic enzyme family.</text>
</comment>
<keyword evidence="3" id="KW-1133">Transmembrane helix</keyword>
<dbReference type="GO" id="GO:0016788">
    <property type="term" value="F:hydrolase activity, acting on ester bonds"/>
    <property type="evidence" value="ECO:0007669"/>
    <property type="project" value="InterPro"/>
</dbReference>
<dbReference type="Gene3D" id="3.40.50.1110">
    <property type="entry name" value="SGNH hydrolase"/>
    <property type="match status" value="1"/>
</dbReference>
<dbReference type="EMBL" id="CP013023">
    <property type="protein sequence ID" value="ANF95822.1"/>
    <property type="molecule type" value="Genomic_DNA"/>
</dbReference>
<sequence>MRNRSWNSVDRQKPVNRRKAVDYRKAINRWSAVNRRLGPVVLLGIMIASLWFAVGASTGTSAGQGQPVIYIAGDSTVQTYTDAQRPQAGWGQMIGRYFDQGVTFRNHAISGRSTRTFIEQGRLDAIWREIQPGDYLLIQFGHNDANQAKPDRYTPVADYKRYLHQYIQGARDHGATPILITPMGTRTPDADGHFQISFPEYVAAMKQVASDTATPLLDLSASSVAYYNSIGAEATKQLFLYTAPGQYPAFIAGSADDIHFQEYGADRIARLVADGIRALSLPISTHVQ</sequence>
<keyword evidence="2" id="KW-0378">Hydrolase</keyword>
<keyword evidence="5" id="KW-1185">Reference proteome</keyword>
<dbReference type="InterPro" id="IPR001087">
    <property type="entry name" value="GDSL"/>
</dbReference>
<dbReference type="CDD" id="cd01821">
    <property type="entry name" value="Rhamnogalacturan_acetylesterase_like"/>
    <property type="match status" value="1"/>
</dbReference>
<protein>
    <submittedName>
        <fullName evidence="4">Uncharacterized protein</fullName>
    </submittedName>
</protein>
<evidence type="ECO:0000256" key="1">
    <source>
        <dbReference type="ARBA" id="ARBA00008668"/>
    </source>
</evidence>
<reference evidence="5" key="1">
    <citation type="submission" date="2015-10" db="EMBL/GenBank/DDBJ databases">
        <title>Genome of Paenibacillus bovis sp. nov.</title>
        <authorList>
            <person name="Wu Z."/>
            <person name="Gao C."/>
            <person name="Liu Z."/>
            <person name="Zheng H."/>
        </authorList>
    </citation>
    <scope>NUCLEOTIDE SEQUENCE [LARGE SCALE GENOMIC DNA]</scope>
    <source>
        <strain evidence="5">BD3526</strain>
    </source>
</reference>
<feature type="transmembrane region" description="Helical" evidence="3">
    <location>
        <begin position="37"/>
        <end position="54"/>
    </location>
</feature>
<accession>A0A172ZEM5</accession>
<dbReference type="PANTHER" id="PTHR43695">
    <property type="entry name" value="PUTATIVE (AFU_ORTHOLOGUE AFUA_2G17250)-RELATED"/>
    <property type="match status" value="1"/>
</dbReference>
<organism evidence="4 5">
    <name type="scientific">Paenibacillus bovis</name>
    <dbReference type="NCBI Taxonomy" id="1616788"/>
    <lineage>
        <taxon>Bacteria</taxon>
        <taxon>Bacillati</taxon>
        <taxon>Bacillota</taxon>
        <taxon>Bacilli</taxon>
        <taxon>Bacillales</taxon>
        <taxon>Paenibacillaceae</taxon>
        <taxon>Paenibacillus</taxon>
    </lineage>
</organism>
<reference evidence="4 5" key="2">
    <citation type="journal article" date="2016" name="Int. J. Syst. Evol. Microbiol.">
        <title>Paenibacillus bovis sp. nov., isolated from raw yak (Bos grunniens) milk.</title>
        <authorList>
            <person name="Gao C."/>
            <person name="Han J."/>
            <person name="Liu Z."/>
            <person name="Xu X."/>
            <person name="Hang F."/>
            <person name="Wu Z."/>
        </authorList>
    </citation>
    <scope>NUCLEOTIDE SEQUENCE [LARGE SCALE GENOMIC DNA]</scope>
    <source>
        <strain evidence="4 5">BD3526</strain>
    </source>
</reference>
<dbReference type="Pfam" id="PF00657">
    <property type="entry name" value="Lipase_GDSL"/>
    <property type="match status" value="1"/>
</dbReference>
<evidence type="ECO:0000313" key="5">
    <source>
        <dbReference type="Proteomes" id="UP000078148"/>
    </source>
</evidence>
<keyword evidence="3" id="KW-0472">Membrane</keyword>
<gene>
    <name evidence="4" type="ORF">AR543_07260</name>
</gene>
<dbReference type="KEGG" id="pbv:AR543_07260"/>
<dbReference type="SUPFAM" id="SSF52266">
    <property type="entry name" value="SGNH hydrolase"/>
    <property type="match status" value="1"/>
</dbReference>